<dbReference type="EMBL" id="CP040896">
    <property type="protein sequence ID" value="QDA58980.1"/>
    <property type="molecule type" value="Genomic_DNA"/>
</dbReference>
<dbReference type="InterPro" id="IPR050982">
    <property type="entry name" value="Auxin_biosynth/cation_transpt"/>
</dbReference>
<evidence type="ECO:0000313" key="2">
    <source>
        <dbReference type="EMBL" id="QDA58980.1"/>
    </source>
</evidence>
<keyword evidence="3" id="KW-1185">Reference proteome</keyword>
<name>A0A5B7ZVG4_9BACT</name>
<dbReference type="GO" id="GO:0004497">
    <property type="term" value="F:monooxygenase activity"/>
    <property type="evidence" value="ECO:0007669"/>
    <property type="project" value="TreeGrafter"/>
</dbReference>
<reference evidence="2 3" key="1">
    <citation type="submission" date="2019-06" db="EMBL/GenBank/DDBJ databases">
        <authorList>
            <person name="Srinivasan S."/>
        </authorList>
    </citation>
    <scope>NUCLEOTIDE SEQUENCE [LARGE SCALE GENOMIC DNA]</scope>
    <source>
        <strain evidence="2 3">17J68-5</strain>
    </source>
</reference>
<dbReference type="AlphaFoldDB" id="A0A5B7ZVG4"/>
<dbReference type="PANTHER" id="PTHR43539:SF78">
    <property type="entry name" value="FLAVIN-CONTAINING MONOOXYGENASE"/>
    <property type="match status" value="1"/>
</dbReference>
<keyword evidence="1" id="KW-0560">Oxidoreductase</keyword>
<gene>
    <name evidence="2" type="ORF">FHG12_02165</name>
</gene>
<dbReference type="PIRSF" id="PIRSF000332">
    <property type="entry name" value="FMO"/>
    <property type="match status" value="1"/>
</dbReference>
<dbReference type="RefSeq" id="WP_139514055.1">
    <property type="nucleotide sequence ID" value="NZ_CP040896.1"/>
</dbReference>
<dbReference type="InterPro" id="IPR000960">
    <property type="entry name" value="Flavin_mOase"/>
</dbReference>
<dbReference type="OrthoDB" id="9778740at2"/>
<dbReference type="PANTHER" id="PTHR43539">
    <property type="entry name" value="FLAVIN-BINDING MONOOXYGENASE-LIKE PROTEIN (AFU_ORTHOLOGUE AFUA_4G09220)"/>
    <property type="match status" value="1"/>
</dbReference>
<dbReference type="Gene3D" id="3.50.50.60">
    <property type="entry name" value="FAD/NAD(P)-binding domain"/>
    <property type="match status" value="1"/>
</dbReference>
<dbReference type="PROSITE" id="PS51257">
    <property type="entry name" value="PROKAR_LIPOPROTEIN"/>
    <property type="match status" value="1"/>
</dbReference>
<evidence type="ECO:0000256" key="1">
    <source>
        <dbReference type="ARBA" id="ARBA00023002"/>
    </source>
</evidence>
<dbReference type="KEGG" id="hyj:FHG12_02165"/>
<organism evidence="2 3">
    <name type="scientific">Hymenobacter jejuensis</name>
    <dbReference type="NCBI Taxonomy" id="2502781"/>
    <lineage>
        <taxon>Bacteria</taxon>
        <taxon>Pseudomonadati</taxon>
        <taxon>Bacteroidota</taxon>
        <taxon>Cytophagia</taxon>
        <taxon>Cytophagales</taxon>
        <taxon>Hymenobacteraceae</taxon>
        <taxon>Hymenobacter</taxon>
    </lineage>
</organism>
<dbReference type="Pfam" id="PF13738">
    <property type="entry name" value="Pyr_redox_3"/>
    <property type="match status" value="1"/>
</dbReference>
<dbReference type="GO" id="GO:0050660">
    <property type="term" value="F:flavin adenine dinucleotide binding"/>
    <property type="evidence" value="ECO:0007669"/>
    <property type="project" value="InterPro"/>
</dbReference>
<dbReference type="SUPFAM" id="SSF51905">
    <property type="entry name" value="FAD/NAD(P)-binding domain"/>
    <property type="match status" value="2"/>
</dbReference>
<accession>A0A5B7ZVG4</accession>
<dbReference type="InterPro" id="IPR036188">
    <property type="entry name" value="FAD/NAD-bd_sf"/>
</dbReference>
<proteinExistence type="predicted"/>
<evidence type="ECO:0000313" key="3">
    <source>
        <dbReference type="Proteomes" id="UP000305398"/>
    </source>
</evidence>
<dbReference type="Proteomes" id="UP000305398">
    <property type="component" value="Chromosome"/>
</dbReference>
<protein>
    <submittedName>
        <fullName evidence="2">NAD(P)/FAD-dependent oxidoreductase</fullName>
    </submittedName>
</protein>
<sequence length="376" mass="41334">METTRTLIIGASVAGLAAAACLQQLGLDYLILEKEACAAAPWRRHYERLHLHTDKGLSQLPYKPFHRAVPRYPSREQVVAYLEAYRQQFSIEPRFHTEVKSLRREGDGWIAQTTQGTFRTAYVIMATGAYGTPKTLNVKGLNTFPGKIIHSAAYQTGRDFQGQRVLVIGFGNSAGDIAVDLHEHGAMPAMAVRAPVNVIPRDLLGIPILRVSILLSKLPARVADALAAPLLRFLVGDITKLGLQKRPDGPFAQIQLEGKIPLLDCGTLHHIRQGNIAIYPGLDYFEGAIAHFSDGQQAPFDAVVAAVGYEPSAPNWLVVSPNRAADLKRQLKHQRYFGHEGLYGCGWYVGPTGLFREIGFEAQAIAQDIAQKDKPK</sequence>
<dbReference type="PRINTS" id="PR00469">
    <property type="entry name" value="PNDRDTASEII"/>
</dbReference>
<dbReference type="GO" id="GO:0050661">
    <property type="term" value="F:NADP binding"/>
    <property type="evidence" value="ECO:0007669"/>
    <property type="project" value="InterPro"/>
</dbReference>